<name>A0ABP9WVN8_9CHLR</name>
<dbReference type="Gene3D" id="3.40.50.1000">
    <property type="entry name" value="HAD superfamily/HAD-like"/>
    <property type="match status" value="1"/>
</dbReference>
<dbReference type="NCBIfam" id="TIGR01484">
    <property type="entry name" value="HAD-SF-IIB"/>
    <property type="match status" value="1"/>
</dbReference>
<dbReference type="EMBL" id="BAABRU010000003">
    <property type="protein sequence ID" value="GAA5527264.1"/>
    <property type="molecule type" value="Genomic_DNA"/>
</dbReference>
<evidence type="ECO:0000313" key="1">
    <source>
        <dbReference type="EMBL" id="GAA5527264.1"/>
    </source>
</evidence>
<dbReference type="Gene3D" id="3.30.1240.10">
    <property type="match status" value="1"/>
</dbReference>
<organism evidence="1 2">
    <name type="scientific">Herpetosiphon gulosus</name>
    <dbReference type="NCBI Taxonomy" id="1973496"/>
    <lineage>
        <taxon>Bacteria</taxon>
        <taxon>Bacillati</taxon>
        <taxon>Chloroflexota</taxon>
        <taxon>Chloroflexia</taxon>
        <taxon>Herpetosiphonales</taxon>
        <taxon>Herpetosiphonaceae</taxon>
        <taxon>Herpetosiphon</taxon>
    </lineage>
</organism>
<gene>
    <name evidence="1" type="primary">yidA_1</name>
    <name evidence="1" type="ORF">Hgul01_01048</name>
</gene>
<dbReference type="InterPro" id="IPR006379">
    <property type="entry name" value="HAD-SF_hydro_IIB"/>
</dbReference>
<dbReference type="RefSeq" id="WP_345720902.1">
    <property type="nucleotide sequence ID" value="NZ_BAABRU010000003.1"/>
</dbReference>
<protein>
    <submittedName>
        <fullName evidence="1">Sugar phosphatase YidA</fullName>
    </submittedName>
</protein>
<dbReference type="Proteomes" id="UP001428290">
    <property type="component" value="Unassembled WGS sequence"/>
</dbReference>
<dbReference type="InterPro" id="IPR023214">
    <property type="entry name" value="HAD_sf"/>
</dbReference>
<accession>A0ABP9WVN8</accession>
<evidence type="ECO:0000313" key="2">
    <source>
        <dbReference type="Proteomes" id="UP001428290"/>
    </source>
</evidence>
<comment type="caution">
    <text evidence="1">The sequence shown here is derived from an EMBL/GenBank/DDBJ whole genome shotgun (WGS) entry which is preliminary data.</text>
</comment>
<keyword evidence="2" id="KW-1185">Reference proteome</keyword>
<dbReference type="Pfam" id="PF08282">
    <property type="entry name" value="Hydrolase_3"/>
    <property type="match status" value="1"/>
</dbReference>
<dbReference type="PANTHER" id="PTHR10000:SF8">
    <property type="entry name" value="HAD SUPERFAMILY HYDROLASE-LIKE, TYPE 3"/>
    <property type="match status" value="1"/>
</dbReference>
<sequence>MPIRMIATDIDLTLLDDRGQLPPTNIEALALAARQGIRVVLATARRREAAQEVAQRLHIPTALVCHNGARVWDERGREIAHHTIDLELAQRIAAMADKRSLPIVFTIDETNFVTAQASNLVGSRTVCTPVSSLELIVRLAPTRILCHGELATRAVEEILGRNSQLKQFRYLRSTGEVYSAVISHAEATKERALEHLCQAWNIQQSEVLAIGDADADVGMLRWAGVGVSLTGSMQQAIEAADWVAPSARFGGVAVAVHRYVLQHQNVRS</sequence>
<dbReference type="PANTHER" id="PTHR10000">
    <property type="entry name" value="PHOSPHOSERINE PHOSPHATASE"/>
    <property type="match status" value="1"/>
</dbReference>
<reference evidence="1 2" key="1">
    <citation type="submission" date="2024-02" db="EMBL/GenBank/DDBJ databases">
        <title>Herpetosiphon gulosus NBRC 112829.</title>
        <authorList>
            <person name="Ichikawa N."/>
            <person name="Katano-Makiyama Y."/>
            <person name="Hidaka K."/>
        </authorList>
    </citation>
    <scope>NUCLEOTIDE SEQUENCE [LARGE SCALE GENOMIC DNA]</scope>
    <source>
        <strain evidence="1 2">NBRC 112829</strain>
    </source>
</reference>
<proteinExistence type="predicted"/>
<dbReference type="SUPFAM" id="SSF56784">
    <property type="entry name" value="HAD-like"/>
    <property type="match status" value="1"/>
</dbReference>
<dbReference type="InterPro" id="IPR036412">
    <property type="entry name" value="HAD-like_sf"/>
</dbReference>